<dbReference type="PANTHER" id="PTHR43798">
    <property type="entry name" value="MONOACYLGLYCEROL LIPASE"/>
    <property type="match status" value="1"/>
</dbReference>
<dbReference type="KEGG" id="pht:BLM14_11700"/>
<dbReference type="EMBL" id="MZMT01000003">
    <property type="protein sequence ID" value="PIO46833.1"/>
    <property type="molecule type" value="Genomic_DNA"/>
</dbReference>
<keyword evidence="2" id="KW-0378">Hydrolase</keyword>
<organism evidence="2 3">
    <name type="scientific">Phyllobacterium zundukense</name>
    <dbReference type="NCBI Taxonomy" id="1867719"/>
    <lineage>
        <taxon>Bacteria</taxon>
        <taxon>Pseudomonadati</taxon>
        <taxon>Pseudomonadota</taxon>
        <taxon>Alphaproteobacteria</taxon>
        <taxon>Hyphomicrobiales</taxon>
        <taxon>Phyllobacteriaceae</taxon>
        <taxon>Phyllobacterium</taxon>
    </lineage>
</organism>
<evidence type="ECO:0000313" key="3">
    <source>
        <dbReference type="Proteomes" id="UP000232163"/>
    </source>
</evidence>
<accession>A0A2N9W515</accession>
<reference evidence="2 3" key="1">
    <citation type="journal article" date="2017" name="Int J Environ Stud">
        <title>Does the Miocene-Pliocene relict legume Oxytropis triphylla form nitrogen-fixing nodules with a combination of bacterial strains?</title>
        <authorList>
            <person name="Safronova V."/>
            <person name="Belimov A."/>
            <person name="Sazanova A."/>
            <person name="Kuznetsova I."/>
            <person name="Popova J."/>
            <person name="Andronov E."/>
            <person name="Verkhozina A."/>
            <person name="Tikhonovich I."/>
        </authorList>
    </citation>
    <scope>NUCLEOTIDE SEQUENCE [LARGE SCALE GENOMIC DNA]</scope>
    <source>
        <strain evidence="2 3">Tri-38</strain>
    </source>
</reference>
<dbReference type="GO" id="GO:0016787">
    <property type="term" value="F:hydrolase activity"/>
    <property type="evidence" value="ECO:0007669"/>
    <property type="project" value="UniProtKB-KW"/>
</dbReference>
<dbReference type="Pfam" id="PF00561">
    <property type="entry name" value="Abhydrolase_1"/>
    <property type="match status" value="1"/>
</dbReference>
<evidence type="ECO:0000313" key="2">
    <source>
        <dbReference type="EMBL" id="PIO46833.1"/>
    </source>
</evidence>
<dbReference type="Gene3D" id="3.40.50.1820">
    <property type="entry name" value="alpha/beta hydrolase"/>
    <property type="match status" value="1"/>
</dbReference>
<dbReference type="InterPro" id="IPR000073">
    <property type="entry name" value="AB_hydrolase_1"/>
</dbReference>
<sequence length="301" mass="32731">MSDSFNEIFYNAPDGLKLYARVYEPEQTVDTLPIVCLPGLTRNARDFHELALTLAGHAITPRRVICFDFRGRGRSAYDPDWSHYNIGTEAGDVIAGLAHLGIARAVFLGTSRGGMVTHILAAIAPQLLAGVILNDIGPELAPEGLMEISENLGKRLGDEPPNPRNFAEAEALQRAALGEAFPALTNADWERGTRASYVESGNGVRPDHDLNLLRTLEGIDFSQKLPDLWAQFDLFAELPLLLIRGENTKLLSSEIVAEMTRRHPALQVINVAGQGHAPLLETGQLPELIAAFTAGIDLRAV</sequence>
<name>A0A2N9W515_9HYPH</name>
<dbReference type="SUPFAM" id="SSF53474">
    <property type="entry name" value="alpha/beta-Hydrolases"/>
    <property type="match status" value="1"/>
</dbReference>
<keyword evidence="3" id="KW-1185">Reference proteome</keyword>
<dbReference type="InterPro" id="IPR029058">
    <property type="entry name" value="AB_hydrolase_fold"/>
</dbReference>
<protein>
    <submittedName>
        <fullName evidence="2">Alpha/beta hydrolase</fullName>
    </submittedName>
</protein>
<feature type="domain" description="AB hydrolase-1" evidence="1">
    <location>
        <begin position="33"/>
        <end position="281"/>
    </location>
</feature>
<dbReference type="OrthoDB" id="9791366at2"/>
<dbReference type="AlphaFoldDB" id="A0A2N9W515"/>
<evidence type="ECO:0000259" key="1">
    <source>
        <dbReference type="Pfam" id="PF00561"/>
    </source>
</evidence>
<gene>
    <name evidence="2" type="ORF">B5P45_00355</name>
</gene>
<proteinExistence type="predicted"/>
<dbReference type="PANTHER" id="PTHR43798:SF33">
    <property type="entry name" value="HYDROLASE, PUTATIVE (AFU_ORTHOLOGUE AFUA_2G14860)-RELATED"/>
    <property type="match status" value="1"/>
</dbReference>
<dbReference type="RefSeq" id="WP_100001239.1">
    <property type="nucleotide sequence ID" value="NZ_CP017940.1"/>
</dbReference>
<dbReference type="InterPro" id="IPR050266">
    <property type="entry name" value="AB_hydrolase_sf"/>
</dbReference>
<dbReference type="GO" id="GO:0016020">
    <property type="term" value="C:membrane"/>
    <property type="evidence" value="ECO:0007669"/>
    <property type="project" value="TreeGrafter"/>
</dbReference>
<comment type="caution">
    <text evidence="2">The sequence shown here is derived from an EMBL/GenBank/DDBJ whole genome shotgun (WGS) entry which is preliminary data.</text>
</comment>
<dbReference type="Proteomes" id="UP000232163">
    <property type="component" value="Unassembled WGS sequence"/>
</dbReference>